<keyword evidence="11" id="KW-0175">Coiled coil</keyword>
<evidence type="ECO:0000313" key="13">
    <source>
        <dbReference type="Proteomes" id="UP000229893"/>
    </source>
</evidence>
<dbReference type="InterPro" id="IPR001063">
    <property type="entry name" value="Ribosomal_uL22"/>
</dbReference>
<dbReference type="Pfam" id="PF00237">
    <property type="entry name" value="Ribosomal_L22"/>
    <property type="match status" value="1"/>
</dbReference>
<dbReference type="InterPro" id="IPR018260">
    <property type="entry name" value="Ribosomal_uL22_CS"/>
</dbReference>
<name>A0A2H0N882_9BACT</name>
<dbReference type="CDD" id="cd00336">
    <property type="entry name" value="Ribosomal_L22"/>
    <property type="match status" value="1"/>
</dbReference>
<keyword evidence="4 7" id="KW-0689">Ribosomal protein</keyword>
<evidence type="ECO:0000256" key="4">
    <source>
        <dbReference type="ARBA" id="ARBA00022980"/>
    </source>
</evidence>
<accession>A0A2H0N882</accession>
<dbReference type="GO" id="GO:0003735">
    <property type="term" value="F:structural constituent of ribosome"/>
    <property type="evidence" value="ECO:0007669"/>
    <property type="project" value="InterPro"/>
</dbReference>
<evidence type="ECO:0000313" key="12">
    <source>
        <dbReference type="EMBL" id="PIR05077.1"/>
    </source>
</evidence>
<dbReference type="Gene3D" id="3.90.470.10">
    <property type="entry name" value="Ribosomal protein L22/L17"/>
    <property type="match status" value="1"/>
</dbReference>
<dbReference type="InterPro" id="IPR005727">
    <property type="entry name" value="Ribosomal_uL22_bac/chlpt-type"/>
</dbReference>
<comment type="caution">
    <text evidence="12">The sequence shown here is derived from an EMBL/GenBank/DDBJ whole genome shotgun (WGS) entry which is preliminary data.</text>
</comment>
<dbReference type="GO" id="GO:0022625">
    <property type="term" value="C:cytosolic large ribosomal subunit"/>
    <property type="evidence" value="ECO:0007669"/>
    <property type="project" value="TreeGrafter"/>
</dbReference>
<dbReference type="PANTHER" id="PTHR13501:SF8">
    <property type="entry name" value="LARGE RIBOSOMAL SUBUNIT PROTEIN UL22M"/>
    <property type="match status" value="1"/>
</dbReference>
<organism evidence="12 13">
    <name type="scientific">Candidatus Liptonbacteria bacterium CG11_big_fil_rev_8_21_14_0_20_35_14</name>
    <dbReference type="NCBI Taxonomy" id="1974634"/>
    <lineage>
        <taxon>Bacteria</taxon>
        <taxon>Candidatus Liptoniibacteriota</taxon>
    </lineage>
</organism>
<evidence type="ECO:0000256" key="5">
    <source>
        <dbReference type="ARBA" id="ARBA00023274"/>
    </source>
</evidence>
<sequence>MKDQKVQLKNLKIAPRKVRLIADVMRGLSVNQAEAKLTMLPNRSTGPLLKLLRSAVANIKNNQKENTDYLFIKSIMVSSGITLKRSLPRAQGRASLIEKKSSHVTLVLSEDKNIKNKFNIIIEKKNKDKQKTNKEEAKMKKIEATDKINKVSKEKPKDGLIKKMFRRKSI</sequence>
<comment type="similarity">
    <text evidence="1 7 8">Belongs to the universal ribosomal protein uL22 family.</text>
</comment>
<dbReference type="InterPro" id="IPR036394">
    <property type="entry name" value="Ribosomal_uL22_sf"/>
</dbReference>
<dbReference type="PANTHER" id="PTHR13501">
    <property type="entry name" value="CHLOROPLAST 50S RIBOSOMAL PROTEIN L22-RELATED"/>
    <property type="match status" value="1"/>
</dbReference>
<reference evidence="12 13" key="1">
    <citation type="submission" date="2017-09" db="EMBL/GenBank/DDBJ databases">
        <title>Depth-based differentiation of microbial function through sediment-hosted aquifers and enrichment of novel symbionts in the deep terrestrial subsurface.</title>
        <authorList>
            <person name="Probst A.J."/>
            <person name="Ladd B."/>
            <person name="Jarett J.K."/>
            <person name="Geller-Mcgrath D.E."/>
            <person name="Sieber C.M."/>
            <person name="Emerson J.B."/>
            <person name="Anantharaman K."/>
            <person name="Thomas B.C."/>
            <person name="Malmstrom R."/>
            <person name="Stieglmeier M."/>
            <person name="Klingl A."/>
            <person name="Woyke T."/>
            <person name="Ryan C.M."/>
            <person name="Banfield J.F."/>
        </authorList>
    </citation>
    <scope>NUCLEOTIDE SEQUENCE [LARGE SCALE GENOMIC DNA]</scope>
    <source>
        <strain evidence="12">CG11_big_fil_rev_8_21_14_0_20_35_14</strain>
    </source>
</reference>
<dbReference type="GO" id="GO:0006412">
    <property type="term" value="P:translation"/>
    <property type="evidence" value="ECO:0007669"/>
    <property type="project" value="UniProtKB-UniRule"/>
</dbReference>
<evidence type="ECO:0000256" key="3">
    <source>
        <dbReference type="ARBA" id="ARBA00022884"/>
    </source>
</evidence>
<dbReference type="HAMAP" id="MF_01331_B">
    <property type="entry name" value="Ribosomal_uL22_B"/>
    <property type="match status" value="1"/>
</dbReference>
<dbReference type="NCBIfam" id="TIGR01044">
    <property type="entry name" value="rplV_bact"/>
    <property type="match status" value="1"/>
</dbReference>
<dbReference type="InterPro" id="IPR047867">
    <property type="entry name" value="Ribosomal_uL22_bac/org-type"/>
</dbReference>
<evidence type="ECO:0000256" key="10">
    <source>
        <dbReference type="RuleBase" id="RU004008"/>
    </source>
</evidence>
<dbReference type="PROSITE" id="PS00464">
    <property type="entry name" value="RIBOSOMAL_L22"/>
    <property type="match status" value="1"/>
</dbReference>
<evidence type="ECO:0000256" key="1">
    <source>
        <dbReference type="ARBA" id="ARBA00009451"/>
    </source>
</evidence>
<dbReference type="GO" id="GO:0019843">
    <property type="term" value="F:rRNA binding"/>
    <property type="evidence" value="ECO:0007669"/>
    <property type="project" value="UniProtKB-UniRule"/>
</dbReference>
<gene>
    <name evidence="7" type="primary">rplV</name>
    <name evidence="12" type="ORF">COV57_00955</name>
</gene>
<evidence type="ECO:0000256" key="6">
    <source>
        <dbReference type="ARBA" id="ARBA00035207"/>
    </source>
</evidence>
<evidence type="ECO:0000256" key="2">
    <source>
        <dbReference type="ARBA" id="ARBA00022730"/>
    </source>
</evidence>
<keyword evidence="5 7" id="KW-0687">Ribonucleoprotein</keyword>
<keyword evidence="3 7" id="KW-0694">RNA-binding</keyword>
<evidence type="ECO:0000256" key="7">
    <source>
        <dbReference type="HAMAP-Rule" id="MF_01331"/>
    </source>
</evidence>
<protein>
    <recommendedName>
        <fullName evidence="6 7">Large ribosomal subunit protein uL22</fullName>
    </recommendedName>
</protein>
<evidence type="ECO:0000256" key="8">
    <source>
        <dbReference type="RuleBase" id="RU004005"/>
    </source>
</evidence>
<dbReference type="SUPFAM" id="SSF54843">
    <property type="entry name" value="Ribosomal protein L22"/>
    <property type="match status" value="1"/>
</dbReference>
<proteinExistence type="inferred from homology"/>
<feature type="coiled-coil region" evidence="11">
    <location>
        <begin position="127"/>
        <end position="154"/>
    </location>
</feature>
<dbReference type="Proteomes" id="UP000229893">
    <property type="component" value="Unassembled WGS sequence"/>
</dbReference>
<keyword evidence="2 7" id="KW-0699">rRNA-binding</keyword>
<dbReference type="EMBL" id="PCWO01000015">
    <property type="protein sequence ID" value="PIR05077.1"/>
    <property type="molecule type" value="Genomic_DNA"/>
</dbReference>
<evidence type="ECO:0000256" key="11">
    <source>
        <dbReference type="SAM" id="Coils"/>
    </source>
</evidence>
<comment type="function">
    <text evidence="7 10">This protein binds specifically to 23S rRNA; its binding is stimulated by other ribosomal proteins, e.g., L4, L17, and L20. It is important during the early stages of 50S assembly. It makes multiple contacts with different domains of the 23S rRNA in the assembled 50S subunit and ribosome.</text>
</comment>
<dbReference type="AlphaFoldDB" id="A0A2H0N882"/>
<comment type="subunit">
    <text evidence="7 9">Part of the 50S ribosomal subunit.</text>
</comment>
<evidence type="ECO:0000256" key="9">
    <source>
        <dbReference type="RuleBase" id="RU004006"/>
    </source>
</evidence>
<comment type="function">
    <text evidence="7">The globular domain of the protein is located near the polypeptide exit tunnel on the outside of the subunit, while an extended beta-hairpin is found that lines the wall of the exit tunnel in the center of the 70S ribosome.</text>
</comment>